<feature type="domain" description="ABM" evidence="1">
    <location>
        <begin position="17"/>
        <end position="108"/>
    </location>
</feature>
<name>A0A383V3K3_TETOB</name>
<dbReference type="PANTHER" id="PTHR40624:SF1">
    <property type="entry name" value="BIOSYNTHESIS MONOOXYGENASE, PUTATIVE (AFU_ORTHOLOGUE AFUA_1G12025)-RELATED"/>
    <property type="match status" value="1"/>
</dbReference>
<dbReference type="Proteomes" id="UP000256970">
    <property type="component" value="Unassembled WGS sequence"/>
</dbReference>
<keyword evidence="3" id="KW-1185">Reference proteome</keyword>
<evidence type="ECO:0000313" key="3">
    <source>
        <dbReference type="Proteomes" id="UP000256970"/>
    </source>
</evidence>
<evidence type="ECO:0000259" key="1">
    <source>
        <dbReference type="PROSITE" id="PS51725"/>
    </source>
</evidence>
<dbReference type="Gene3D" id="3.30.70.100">
    <property type="match status" value="1"/>
</dbReference>
<gene>
    <name evidence="2" type="ORF">BQ4739_LOCUS765</name>
</gene>
<evidence type="ECO:0000313" key="2">
    <source>
        <dbReference type="EMBL" id="SZX60187.1"/>
    </source>
</evidence>
<dbReference type="PROSITE" id="PS51725">
    <property type="entry name" value="ABM"/>
    <property type="match status" value="1"/>
</dbReference>
<dbReference type="PANTHER" id="PTHR40624">
    <property type="entry name" value="BIOSYNTHESIS MONOOXYGENASE, PUTATIVE (AFU_ORTHOLOGUE AFUA_1G12025)-RELATED"/>
    <property type="match status" value="1"/>
</dbReference>
<dbReference type="SUPFAM" id="SSF54909">
    <property type="entry name" value="Dimeric alpha+beta barrel"/>
    <property type="match status" value="1"/>
</dbReference>
<proteinExistence type="predicted"/>
<sequence>MASQRSFGANKPVKGGFIVLVTAQIGAGQMPKFKELFAPLAAHVATNEEGCYAYELCVSGDNPDKFIIYERYKEKEYVEQVHWQSGPFKAFQEACKEAGIEWVEKSVVTYVEADVGF</sequence>
<dbReference type="AlphaFoldDB" id="A0A383V3K3"/>
<protein>
    <recommendedName>
        <fullName evidence="1">ABM domain-containing protein</fullName>
    </recommendedName>
</protein>
<dbReference type="InterPro" id="IPR007138">
    <property type="entry name" value="ABM_dom"/>
</dbReference>
<dbReference type="EMBL" id="FNXT01000048">
    <property type="protein sequence ID" value="SZX60187.1"/>
    <property type="molecule type" value="Genomic_DNA"/>
</dbReference>
<dbReference type="InterPro" id="IPR011008">
    <property type="entry name" value="Dimeric_a/b-barrel"/>
</dbReference>
<reference evidence="2 3" key="1">
    <citation type="submission" date="2016-10" db="EMBL/GenBank/DDBJ databases">
        <authorList>
            <person name="Cai Z."/>
        </authorList>
    </citation>
    <scope>NUCLEOTIDE SEQUENCE [LARGE SCALE GENOMIC DNA]</scope>
</reference>
<accession>A0A383V3K3</accession>
<dbReference type="Pfam" id="PF03992">
    <property type="entry name" value="ABM"/>
    <property type="match status" value="1"/>
</dbReference>
<organism evidence="2 3">
    <name type="scientific">Tetradesmus obliquus</name>
    <name type="common">Green alga</name>
    <name type="synonym">Acutodesmus obliquus</name>
    <dbReference type="NCBI Taxonomy" id="3088"/>
    <lineage>
        <taxon>Eukaryota</taxon>
        <taxon>Viridiplantae</taxon>
        <taxon>Chlorophyta</taxon>
        <taxon>core chlorophytes</taxon>
        <taxon>Chlorophyceae</taxon>
        <taxon>CS clade</taxon>
        <taxon>Sphaeropleales</taxon>
        <taxon>Scenedesmaceae</taxon>
        <taxon>Tetradesmus</taxon>
    </lineage>
</organism>